<evidence type="ECO:0000313" key="3">
    <source>
        <dbReference type="Proteomes" id="UP001473302"/>
    </source>
</evidence>
<sequence>MPSNRNRLNNLPYIIAKKRTKLAAQESNTQEPATQGPAAQEPATGATIEGQILCKRYSQSGHKDARSRLCSRNKNYDPKKNGFRKKKREPEDNITTEGPPYKRNAASSSFSIGEGYTTSGIGSASASADTRSTTATIRSSIVANLSLERRLADQRARAAGKLVRVRQTKNPTAMKPCPDCKIYQEDWFEFIGIIAEARKIYILRLITETVEDYR</sequence>
<comment type="caution">
    <text evidence="2">The sequence shown here is derived from an EMBL/GenBank/DDBJ whole genome shotgun (WGS) entry which is preliminary data.</text>
</comment>
<reference evidence="2 3" key="1">
    <citation type="submission" date="2024-04" db="EMBL/GenBank/DDBJ databases">
        <title>genome sequences of Mucor flavus KT1a and Helicostylum pulchrum KT1b strains isolated from the surface of a dry-aged beef.</title>
        <authorList>
            <person name="Toyotome T."/>
            <person name="Hosono M."/>
            <person name="Torimaru M."/>
            <person name="Fukuda K."/>
            <person name="Mikami N."/>
        </authorList>
    </citation>
    <scope>NUCLEOTIDE SEQUENCE [LARGE SCALE GENOMIC DNA]</scope>
    <source>
        <strain evidence="2 3">KT1a</strain>
    </source>
</reference>
<keyword evidence="3" id="KW-1185">Reference proteome</keyword>
<gene>
    <name evidence="2" type="ORF">MFLAVUS_002055</name>
</gene>
<dbReference type="EMBL" id="BAABUK010000003">
    <property type="protein sequence ID" value="GAA5808662.1"/>
    <property type="molecule type" value="Genomic_DNA"/>
</dbReference>
<feature type="region of interest" description="Disordered" evidence="1">
    <location>
        <begin position="58"/>
        <end position="105"/>
    </location>
</feature>
<accession>A0ABP9YP80</accession>
<name>A0ABP9YP80_9FUNG</name>
<proteinExistence type="predicted"/>
<organism evidence="2 3">
    <name type="scientific">Mucor flavus</name>
    <dbReference type="NCBI Taxonomy" id="439312"/>
    <lineage>
        <taxon>Eukaryota</taxon>
        <taxon>Fungi</taxon>
        <taxon>Fungi incertae sedis</taxon>
        <taxon>Mucoromycota</taxon>
        <taxon>Mucoromycotina</taxon>
        <taxon>Mucoromycetes</taxon>
        <taxon>Mucorales</taxon>
        <taxon>Mucorineae</taxon>
        <taxon>Mucoraceae</taxon>
        <taxon>Mucor</taxon>
    </lineage>
</organism>
<evidence type="ECO:0000313" key="2">
    <source>
        <dbReference type="EMBL" id="GAA5808662.1"/>
    </source>
</evidence>
<evidence type="ECO:0000256" key="1">
    <source>
        <dbReference type="SAM" id="MobiDB-lite"/>
    </source>
</evidence>
<dbReference type="Proteomes" id="UP001473302">
    <property type="component" value="Unassembled WGS sequence"/>
</dbReference>
<protein>
    <submittedName>
        <fullName evidence="2">Uncharacterized protein</fullName>
    </submittedName>
</protein>
<feature type="region of interest" description="Disordered" evidence="1">
    <location>
        <begin position="19"/>
        <end position="44"/>
    </location>
</feature>